<evidence type="ECO:0000313" key="3">
    <source>
        <dbReference type="Proteomes" id="UP000319160"/>
    </source>
</evidence>
<evidence type="ECO:0000313" key="2">
    <source>
        <dbReference type="EMBL" id="TRX93421.1"/>
    </source>
</evidence>
<gene>
    <name evidence="2" type="ORF">FHL15_005696</name>
</gene>
<dbReference type="OrthoDB" id="2157530at2759"/>
<evidence type="ECO:0000259" key="1">
    <source>
        <dbReference type="Pfam" id="PF06985"/>
    </source>
</evidence>
<reference evidence="3" key="1">
    <citation type="submission" date="2019-06" db="EMBL/GenBank/DDBJ databases">
        <title>Draft genome sequence of the griseofulvin-producing fungus Xylaria cubensis strain G536.</title>
        <authorList>
            <person name="Mead M.E."/>
            <person name="Raja H.A."/>
            <person name="Steenwyk J.L."/>
            <person name="Knowles S.L."/>
            <person name="Oberlies N.H."/>
            <person name="Rokas A."/>
        </authorList>
    </citation>
    <scope>NUCLEOTIDE SEQUENCE [LARGE SCALE GENOMIC DNA]</scope>
    <source>
        <strain evidence="3">G536</strain>
    </source>
</reference>
<dbReference type="InterPro" id="IPR010730">
    <property type="entry name" value="HET"/>
</dbReference>
<dbReference type="STRING" id="2512241.A0A553HZQ2"/>
<protein>
    <recommendedName>
        <fullName evidence="1">Heterokaryon incompatibility domain-containing protein</fullName>
    </recommendedName>
</protein>
<accession>A0A553HZQ2</accession>
<dbReference type="Pfam" id="PF06985">
    <property type="entry name" value="HET"/>
    <property type="match status" value="1"/>
</dbReference>
<comment type="caution">
    <text evidence="2">The sequence shown here is derived from an EMBL/GenBank/DDBJ whole genome shotgun (WGS) entry which is preliminary data.</text>
</comment>
<feature type="domain" description="Heterokaryon incompatibility" evidence="1">
    <location>
        <begin position="51"/>
        <end position="238"/>
    </location>
</feature>
<dbReference type="PANTHER" id="PTHR24148">
    <property type="entry name" value="ANKYRIN REPEAT DOMAIN-CONTAINING PROTEIN 39 HOMOLOG-RELATED"/>
    <property type="match status" value="1"/>
</dbReference>
<organism evidence="2 3">
    <name type="scientific">Xylaria flabelliformis</name>
    <dbReference type="NCBI Taxonomy" id="2512241"/>
    <lineage>
        <taxon>Eukaryota</taxon>
        <taxon>Fungi</taxon>
        <taxon>Dikarya</taxon>
        <taxon>Ascomycota</taxon>
        <taxon>Pezizomycotina</taxon>
        <taxon>Sordariomycetes</taxon>
        <taxon>Xylariomycetidae</taxon>
        <taxon>Xylariales</taxon>
        <taxon>Xylariaceae</taxon>
        <taxon>Xylaria</taxon>
    </lineage>
</organism>
<dbReference type="Proteomes" id="UP000319160">
    <property type="component" value="Unassembled WGS sequence"/>
</dbReference>
<dbReference type="InterPro" id="IPR052895">
    <property type="entry name" value="HetReg/Transcr_Mod"/>
</dbReference>
<sequence length="688" mass="77750">MAAGVVREFVYPQLATTHKTIRLVQILSKPEERPRVSLQEVSLFEPPPPSYRCLSYTWGDPLDRSLSSPGNHMPMSSERDHYVENDKDGSVIKVTENLVDALQQISRIQCSDDKGQISSWWVDAICINQEDDNEKNAQVAVMDQIYQKAESVLIWLGKEDEHTGVAIKVLESLASVSPTLAKTPRTLRSFNMDSFRILDSLYGLCTDIGMQDVQLQDLVHYAAFLERKWFTRMWVVQESFFSAATTVFCGQCEIKWAMIQDSSRVLAQTGMDTLLKAYVGYATQYSLDVDAIRLPDNRLSNQLIFGSLQRGTGEAIGLGQLLSYSRSFEASNPRDKVYAVLGLWKYTRSDGLGRIDITPDYNKDTSNVYIEATIAAIHESGNLDVLSLIEGTSSERTVELPSWVPDYSQGPQVYPLVQPSRPTSYSVRLHDNFKAPKDSNMRTLPVQGFQIDVIEDVAPTYSSIMNEFELGSLLYLLYTYPQAHYPTGISPCSAFWKTLIKDTFHGSQASIEAQHAFPTFVMQRIREMRQEIGNLESFDEMQWAAELKVVLSDTELIIENLASMYSEDEAIPTLQRIEDMVKIEEEQEGSPEEQKLESDRKDIEESFRIAYFRRRLFRTATGYFGIASQSVMPGDTVWIISGARVPFVLNAVDADEGRWRLVSETYVHGLMHGEDPTDEASLRCISLG</sequence>
<dbReference type="PANTHER" id="PTHR24148:SF73">
    <property type="entry name" value="HET DOMAIN PROTEIN (AFU_ORTHOLOGUE AFUA_8G01020)"/>
    <property type="match status" value="1"/>
</dbReference>
<dbReference type="EMBL" id="VFLP01000029">
    <property type="protein sequence ID" value="TRX93421.1"/>
    <property type="molecule type" value="Genomic_DNA"/>
</dbReference>
<proteinExistence type="predicted"/>
<dbReference type="Pfam" id="PF26639">
    <property type="entry name" value="Het-6_barrel"/>
    <property type="match status" value="1"/>
</dbReference>
<keyword evidence="3" id="KW-1185">Reference proteome</keyword>
<name>A0A553HZQ2_9PEZI</name>
<dbReference type="AlphaFoldDB" id="A0A553HZQ2"/>